<evidence type="ECO:0000256" key="1">
    <source>
        <dbReference type="ARBA" id="ARBA00007989"/>
    </source>
</evidence>
<evidence type="ECO:0000313" key="4">
    <source>
        <dbReference type="Ensembl" id="ENSMPUP00000009862.1"/>
    </source>
</evidence>
<dbReference type="InParanoid" id="M3YEV5"/>
<sequence>AAVVFFFTRLVRKHEKKKAVERSAEKLTLIHQEKYKNHWYPEKSKGQPYRCICVNKFQRVDPEVLKACEKSCILYSDLGLPKELTLWVDPCKVCCWYGEKNNAFIVASFENEDENKHEISTKVTRALDKVTSDYHSGSSSSDEETSKEVEVKPTSVTATPSPVYQISELMFPLPMWHPLPRKKPGRYQGNGHQNHYPPSIPFCYPNQGRKNKPYRLIPVPWVPSPGMHCDWNHWINPHMLAPH</sequence>
<comment type="similarity">
    <text evidence="1">Belongs to the BTG family.</text>
</comment>
<dbReference type="EMBL" id="AEYP01079810">
    <property type="status" value="NOT_ANNOTATED_CDS"/>
    <property type="molecule type" value="Genomic_DNA"/>
</dbReference>
<dbReference type="FunFam" id="3.90.640.90:FF:000002">
    <property type="entry name" value="BTG anti-proliferation factor 4"/>
    <property type="match status" value="1"/>
</dbReference>
<dbReference type="SUPFAM" id="SSF160696">
    <property type="entry name" value="BTG domain-like"/>
    <property type="match status" value="1"/>
</dbReference>
<dbReference type="AlphaFoldDB" id="M3YEV5"/>
<proteinExistence type="inferred from homology"/>
<dbReference type="PANTHER" id="PTHR22978:SF6">
    <property type="entry name" value="PROTEIN BTG3"/>
    <property type="match status" value="1"/>
</dbReference>
<dbReference type="GO" id="GO:0005634">
    <property type="term" value="C:nucleus"/>
    <property type="evidence" value="ECO:0007669"/>
    <property type="project" value="TreeGrafter"/>
</dbReference>
<dbReference type="eggNOG" id="KOG4006">
    <property type="taxonomic scope" value="Eukaryota"/>
</dbReference>
<dbReference type="OMA" id="HISEHWY"/>
<dbReference type="STRING" id="9669.ENSMPUP00000009862"/>
<dbReference type="GO" id="GO:0005737">
    <property type="term" value="C:cytoplasm"/>
    <property type="evidence" value="ECO:0007669"/>
    <property type="project" value="TreeGrafter"/>
</dbReference>
<dbReference type="PANTHER" id="PTHR22978">
    <property type="entry name" value="B-CELL TRANSLOCATION GENE"/>
    <property type="match status" value="1"/>
</dbReference>
<dbReference type="SMART" id="SM00099">
    <property type="entry name" value="btg1"/>
    <property type="match status" value="1"/>
</dbReference>
<dbReference type="Ensembl" id="ENSMPUT00000010022.1">
    <property type="protein sequence ID" value="ENSMPUP00000009862.1"/>
    <property type="gene ID" value="ENSMPUG00000009937.1"/>
</dbReference>
<feature type="domain" description="Anti-proliferative protein" evidence="3">
    <location>
        <begin position="1"/>
        <end position="100"/>
    </location>
</feature>
<dbReference type="InterPro" id="IPR036054">
    <property type="entry name" value="BTG-like_sf"/>
</dbReference>
<protein>
    <recommendedName>
        <fullName evidence="3">Anti-proliferative protein domain-containing protein</fullName>
    </recommendedName>
</protein>
<accession>M3YEV5</accession>
<reference evidence="4" key="1">
    <citation type="submission" date="2024-06" db="UniProtKB">
        <authorList>
            <consortium name="Ensembl"/>
        </authorList>
    </citation>
    <scope>IDENTIFICATION</scope>
</reference>
<dbReference type="GeneTree" id="ENSGT00950000182952"/>
<dbReference type="InterPro" id="IPR033332">
    <property type="entry name" value="BTG"/>
</dbReference>
<dbReference type="InterPro" id="IPR002087">
    <property type="entry name" value="Anti_prolifrtn"/>
</dbReference>
<name>M3YEV5_MUSPF</name>
<evidence type="ECO:0000259" key="3">
    <source>
        <dbReference type="SMART" id="SM00099"/>
    </source>
</evidence>
<organism evidence="4">
    <name type="scientific">Mustela putorius furo</name>
    <name type="common">European domestic ferret</name>
    <name type="synonym">Mustela furo</name>
    <dbReference type="NCBI Taxonomy" id="9669"/>
    <lineage>
        <taxon>Eukaryota</taxon>
        <taxon>Metazoa</taxon>
        <taxon>Chordata</taxon>
        <taxon>Craniata</taxon>
        <taxon>Vertebrata</taxon>
        <taxon>Euteleostomi</taxon>
        <taxon>Mammalia</taxon>
        <taxon>Eutheria</taxon>
        <taxon>Laurasiatheria</taxon>
        <taxon>Carnivora</taxon>
        <taxon>Caniformia</taxon>
        <taxon>Musteloidea</taxon>
        <taxon>Mustelidae</taxon>
        <taxon>Mustelinae</taxon>
        <taxon>Mustela</taxon>
    </lineage>
</organism>
<dbReference type="Pfam" id="PF07742">
    <property type="entry name" value="BTG"/>
    <property type="match status" value="1"/>
</dbReference>
<evidence type="ECO:0000256" key="2">
    <source>
        <dbReference type="SAM" id="MobiDB-lite"/>
    </source>
</evidence>
<feature type="region of interest" description="Disordered" evidence="2">
    <location>
        <begin position="130"/>
        <end position="154"/>
    </location>
</feature>
<dbReference type="HOGENOM" id="CLU_079660_3_0_1"/>
<dbReference type="Gene3D" id="3.90.640.90">
    <property type="entry name" value="Anti-proliferative protein, N-terminal domain"/>
    <property type="match status" value="1"/>
</dbReference>